<keyword evidence="8" id="KW-1185">Reference proteome</keyword>
<keyword evidence="3 5" id="KW-1133">Transmembrane helix</keyword>
<dbReference type="InterPro" id="IPR007829">
    <property type="entry name" value="TM2"/>
</dbReference>
<accession>A0A7T4R228</accession>
<proteinExistence type="predicted"/>
<gene>
    <name evidence="7" type="ORF">I6N98_03935</name>
</gene>
<name>A0A7T4R228_9GAMM</name>
<evidence type="ECO:0000313" key="8">
    <source>
        <dbReference type="Proteomes" id="UP000596063"/>
    </source>
</evidence>
<keyword evidence="4 5" id="KW-0472">Membrane</keyword>
<feature type="transmembrane region" description="Helical" evidence="5">
    <location>
        <begin position="97"/>
        <end position="130"/>
    </location>
</feature>
<evidence type="ECO:0000256" key="4">
    <source>
        <dbReference type="ARBA" id="ARBA00023136"/>
    </source>
</evidence>
<evidence type="ECO:0000313" key="7">
    <source>
        <dbReference type="EMBL" id="QQD19018.1"/>
    </source>
</evidence>
<organism evidence="7 8">
    <name type="scientific">Spongiibacter nanhainus</name>
    <dbReference type="NCBI Taxonomy" id="2794344"/>
    <lineage>
        <taxon>Bacteria</taxon>
        <taxon>Pseudomonadati</taxon>
        <taxon>Pseudomonadota</taxon>
        <taxon>Gammaproteobacteria</taxon>
        <taxon>Cellvibrionales</taxon>
        <taxon>Spongiibacteraceae</taxon>
        <taxon>Spongiibacter</taxon>
    </lineage>
</organism>
<evidence type="ECO:0000256" key="1">
    <source>
        <dbReference type="ARBA" id="ARBA00004141"/>
    </source>
</evidence>
<protein>
    <submittedName>
        <fullName evidence="7">TM2 domain-containing protein</fullName>
    </submittedName>
</protein>
<dbReference type="Pfam" id="PF05154">
    <property type="entry name" value="TM2"/>
    <property type="match status" value="1"/>
</dbReference>
<comment type="subcellular location">
    <subcellularLocation>
        <location evidence="1">Membrane</location>
        <topology evidence="1">Multi-pass membrane protein</topology>
    </subcellularLocation>
</comment>
<dbReference type="KEGG" id="snan:I6N98_03935"/>
<dbReference type="EMBL" id="CP066167">
    <property type="protein sequence ID" value="QQD19018.1"/>
    <property type="molecule type" value="Genomic_DNA"/>
</dbReference>
<dbReference type="AlphaFoldDB" id="A0A7T4R228"/>
<dbReference type="Proteomes" id="UP000596063">
    <property type="component" value="Chromosome"/>
</dbReference>
<evidence type="ECO:0000256" key="3">
    <source>
        <dbReference type="ARBA" id="ARBA00022989"/>
    </source>
</evidence>
<evidence type="ECO:0000256" key="5">
    <source>
        <dbReference type="SAM" id="Phobius"/>
    </source>
</evidence>
<reference evidence="7 8" key="1">
    <citation type="submission" date="2020-12" db="EMBL/GenBank/DDBJ databases">
        <authorList>
            <person name="Shan Y."/>
        </authorList>
    </citation>
    <scope>NUCLEOTIDE SEQUENCE [LARGE SCALE GENOMIC DNA]</scope>
    <source>
        <strain evidence="8">csc3.9</strain>
    </source>
</reference>
<dbReference type="RefSeq" id="WP_198570503.1">
    <property type="nucleotide sequence ID" value="NZ_CP066167.1"/>
</dbReference>
<dbReference type="GO" id="GO:0016020">
    <property type="term" value="C:membrane"/>
    <property type="evidence" value="ECO:0007669"/>
    <property type="project" value="UniProtKB-SubCell"/>
</dbReference>
<feature type="domain" description="TM2" evidence="6">
    <location>
        <begin position="70"/>
        <end position="112"/>
    </location>
</feature>
<feature type="transmembrane region" description="Helical" evidence="5">
    <location>
        <begin position="72"/>
        <end position="91"/>
    </location>
</feature>
<sequence length="149" mass="16382">MKGSILDYQPDSRSGVISGEDGQRYQFDASQWQGSDEISAGRSIDFVANGDKAESIYPDKAAVSNTASTKKIAAALLAFFLGAFGAHKFYLGYTKQGIIMLVVFLLGFIMLGLPSIVIGIIAFVEFVIYLTKSDDEFDRIYVQGVRPWF</sequence>
<keyword evidence="2 5" id="KW-0812">Transmembrane</keyword>
<evidence type="ECO:0000259" key="6">
    <source>
        <dbReference type="Pfam" id="PF05154"/>
    </source>
</evidence>
<evidence type="ECO:0000256" key="2">
    <source>
        <dbReference type="ARBA" id="ARBA00022692"/>
    </source>
</evidence>